<evidence type="ECO:0000256" key="2">
    <source>
        <dbReference type="SAM" id="Coils"/>
    </source>
</evidence>
<feature type="domain" description="Phage capsid-like C-terminal" evidence="3">
    <location>
        <begin position="132"/>
        <end position="416"/>
    </location>
</feature>
<dbReference type="OrthoDB" id="9786516at2"/>
<dbReference type="EMBL" id="QGLE01000003">
    <property type="protein sequence ID" value="PWR24565.1"/>
    <property type="molecule type" value="Genomic_DNA"/>
</dbReference>
<evidence type="ECO:0000259" key="3">
    <source>
        <dbReference type="Pfam" id="PF05065"/>
    </source>
</evidence>
<reference evidence="4 5" key="1">
    <citation type="submission" date="2018-05" db="EMBL/GenBank/DDBJ databases">
        <title>Zavarzinia sp. HR-AS.</title>
        <authorList>
            <person name="Lee Y."/>
            <person name="Jeon C.O."/>
        </authorList>
    </citation>
    <scope>NUCLEOTIDE SEQUENCE [LARGE SCALE GENOMIC DNA]</scope>
    <source>
        <strain evidence="4 5">HR-AS</strain>
    </source>
</reference>
<dbReference type="InterPro" id="IPR054612">
    <property type="entry name" value="Phage_capsid-like_C"/>
</dbReference>
<name>A0A317EH82_9PROT</name>
<dbReference type="NCBIfam" id="TIGR01554">
    <property type="entry name" value="major_cap_HK97"/>
    <property type="match status" value="1"/>
</dbReference>
<comment type="subcellular location">
    <subcellularLocation>
        <location evidence="1">Virion</location>
    </subcellularLocation>
</comment>
<organism evidence="4 5">
    <name type="scientific">Zavarzinia aquatilis</name>
    <dbReference type="NCBI Taxonomy" id="2211142"/>
    <lineage>
        <taxon>Bacteria</taxon>
        <taxon>Pseudomonadati</taxon>
        <taxon>Pseudomonadota</taxon>
        <taxon>Alphaproteobacteria</taxon>
        <taxon>Rhodospirillales</taxon>
        <taxon>Zavarziniaceae</taxon>
        <taxon>Zavarzinia</taxon>
    </lineage>
</organism>
<keyword evidence="2" id="KW-0175">Coiled coil</keyword>
<dbReference type="Gene3D" id="3.30.2400.10">
    <property type="entry name" value="Major capsid protein gp5"/>
    <property type="match status" value="1"/>
</dbReference>
<feature type="coiled-coil region" evidence="2">
    <location>
        <begin position="58"/>
        <end position="85"/>
    </location>
</feature>
<protein>
    <submittedName>
        <fullName evidence="4">Phage major capsid protein</fullName>
    </submittedName>
</protein>
<evidence type="ECO:0000313" key="5">
    <source>
        <dbReference type="Proteomes" id="UP000245461"/>
    </source>
</evidence>
<evidence type="ECO:0000313" key="4">
    <source>
        <dbReference type="EMBL" id="PWR24565.1"/>
    </source>
</evidence>
<dbReference type="InterPro" id="IPR024455">
    <property type="entry name" value="Phage_capsid"/>
</dbReference>
<dbReference type="Pfam" id="PF05065">
    <property type="entry name" value="Phage_capsid"/>
    <property type="match status" value="1"/>
</dbReference>
<gene>
    <name evidence="4" type="ORF">DKG74_07105</name>
</gene>
<proteinExistence type="predicted"/>
<evidence type="ECO:0000256" key="1">
    <source>
        <dbReference type="ARBA" id="ARBA00004328"/>
    </source>
</evidence>
<dbReference type="Proteomes" id="UP000245461">
    <property type="component" value="Unassembled WGS sequence"/>
</dbReference>
<dbReference type="Gene3D" id="3.30.2320.10">
    <property type="entry name" value="hypothetical protein PF0899 domain"/>
    <property type="match status" value="1"/>
</dbReference>
<accession>A0A317EH82</accession>
<dbReference type="RefSeq" id="WP_109904120.1">
    <property type="nucleotide sequence ID" value="NZ_QGLE01000003.1"/>
</dbReference>
<keyword evidence="5" id="KW-1185">Reference proteome</keyword>
<dbReference type="SUPFAM" id="SSF56563">
    <property type="entry name" value="Major capsid protein gp5"/>
    <property type="match status" value="1"/>
</dbReference>
<comment type="caution">
    <text evidence="4">The sequence shown here is derived from an EMBL/GenBank/DDBJ whole genome shotgun (WGS) entry which is preliminary data.</text>
</comment>
<sequence>MTKHFPARSFRAAPYIRAEGADPNAILAQMQAAFEAFKADHKREIDAVRKDVLQTEKVDRINASIEEYGRELDRVNAQLAALKVGAGAAASVDPARAAHRSAFDTFFRKGAEAGLRDLEIKAQLTTQSDPDGGYLVPVEMETTINRVLGTVSTFRSVAQVLPIGTSTYTKEVSMGGATAGWVGEEDARTETATPTLRQLEFPVAEIYAEPYATQTVLDDARIDIEAWLAGEVSTTFAEMEGAAFIAGNGVKKPRGILSYDTVANASYAWGKIGFVVTGGASGFAASAPADAFVDLYHGLKQGYRGNARFIMSDATLAAVRKLKDGQGNYLWAPPTVAEAPSTILGKPVLTDDNMPSMSAGTFPVAFGDFARGYLIVDRIGIRVLRNPYKVNGKVAFYTTKRVGGGVQNFEAIKLLKVAAS</sequence>
<dbReference type="AlphaFoldDB" id="A0A317EH82"/>